<dbReference type="InterPro" id="IPR029063">
    <property type="entry name" value="SAM-dependent_MTases_sf"/>
</dbReference>
<dbReference type="CDD" id="cd02440">
    <property type="entry name" value="AdoMet_MTases"/>
    <property type="match status" value="1"/>
</dbReference>
<evidence type="ECO:0000256" key="3">
    <source>
        <dbReference type="SAM" id="MobiDB-lite"/>
    </source>
</evidence>
<dbReference type="PANTHER" id="PTHR13069">
    <property type="entry name" value="ALKYLATED DNA REPAIR PROTEIN ALKB HOMOLOG 8"/>
    <property type="match status" value="1"/>
</dbReference>
<comment type="caution">
    <text evidence="5">The sequence shown here is derived from an EMBL/GenBank/DDBJ whole genome shotgun (WGS) entry which is preliminary data.</text>
</comment>
<dbReference type="Proteomes" id="UP001642484">
    <property type="component" value="Unassembled WGS sequence"/>
</dbReference>
<reference evidence="5 6" key="1">
    <citation type="submission" date="2024-02" db="EMBL/GenBank/DDBJ databases">
        <authorList>
            <person name="Chen Y."/>
            <person name="Shah S."/>
            <person name="Dougan E. K."/>
            <person name="Thang M."/>
            <person name="Chan C."/>
        </authorList>
    </citation>
    <scope>NUCLEOTIDE SEQUENCE [LARGE SCALE GENOMIC DNA]</scope>
</reference>
<name>A0ABP0LJV4_9DINO</name>
<evidence type="ECO:0000313" key="5">
    <source>
        <dbReference type="EMBL" id="CAK9039248.1"/>
    </source>
</evidence>
<feature type="domain" description="Methyltransferase type 11" evidence="4">
    <location>
        <begin position="136"/>
        <end position="236"/>
    </location>
</feature>
<gene>
    <name evidence="5" type="ORF">CCMP2556_LOCUS21338</name>
</gene>
<dbReference type="PANTHER" id="PTHR13069:SF21">
    <property type="entry name" value="ALKYLATED DNA REPAIR PROTEIN ALKB HOMOLOG 8"/>
    <property type="match status" value="1"/>
</dbReference>
<organism evidence="5 6">
    <name type="scientific">Durusdinium trenchii</name>
    <dbReference type="NCBI Taxonomy" id="1381693"/>
    <lineage>
        <taxon>Eukaryota</taxon>
        <taxon>Sar</taxon>
        <taxon>Alveolata</taxon>
        <taxon>Dinophyceae</taxon>
        <taxon>Suessiales</taxon>
        <taxon>Symbiodiniaceae</taxon>
        <taxon>Durusdinium</taxon>
    </lineage>
</organism>
<feature type="compositionally biased region" description="Gly residues" evidence="3">
    <location>
        <begin position="304"/>
        <end position="316"/>
    </location>
</feature>
<evidence type="ECO:0000313" key="6">
    <source>
        <dbReference type="Proteomes" id="UP001642484"/>
    </source>
</evidence>
<proteinExistence type="predicted"/>
<keyword evidence="1" id="KW-0489">Methyltransferase</keyword>
<evidence type="ECO:0000256" key="2">
    <source>
        <dbReference type="ARBA" id="ARBA00022679"/>
    </source>
</evidence>
<evidence type="ECO:0000259" key="4">
    <source>
        <dbReference type="Pfam" id="PF08241"/>
    </source>
</evidence>
<evidence type="ECO:0000256" key="1">
    <source>
        <dbReference type="ARBA" id="ARBA00022603"/>
    </source>
</evidence>
<accession>A0ABP0LJV4</accession>
<sequence length="381" mass="41455">MRALFGRRVQVQVRRWVMSVPGPATEGEASASGRLARQGGKRSKKKAQGYANEGAENSGRRGPSGQELKGPLQKTTAVEVAPEESENVLKTPAIEAENVHKVYDAIASHWNHTRYKAWPRVEAFVRSLPRHSLVADLGCGNGKNLPGPPPVRSVPHVKEAGGFAVASDISAPLAQIAAEEHGASCMVADCLAAPLRDGAFDAVLSIAVLHHLSTRGRRVQALREAARLLRVGGQLLVYCWSFEQDDDRSRSRHRFVAQDVLVPWSFRTPGLKKGKPSEQPEPAPGGRRGRKPQRPKILPRVQGGRAGRLVGGGPATGSGRQLLRHRELVCHSTATALMCRARRSSGRRRRRRRRKCCCAQSLSRAFLLAAKEPALRTTLGA</sequence>
<protein>
    <recommendedName>
        <fullName evidence="4">Methyltransferase type 11 domain-containing protein</fullName>
    </recommendedName>
</protein>
<keyword evidence="2" id="KW-0808">Transferase</keyword>
<dbReference type="Pfam" id="PF08241">
    <property type="entry name" value="Methyltransf_11"/>
    <property type="match status" value="1"/>
</dbReference>
<feature type="region of interest" description="Disordered" evidence="3">
    <location>
        <begin position="22"/>
        <end position="85"/>
    </location>
</feature>
<dbReference type="InterPro" id="IPR013216">
    <property type="entry name" value="Methyltransf_11"/>
</dbReference>
<dbReference type="EMBL" id="CAXAMN010012891">
    <property type="protein sequence ID" value="CAK9039248.1"/>
    <property type="molecule type" value="Genomic_DNA"/>
</dbReference>
<dbReference type="InterPro" id="IPR051422">
    <property type="entry name" value="AlkB_tRNA_MeTrf/Diox"/>
</dbReference>
<keyword evidence="6" id="KW-1185">Reference proteome</keyword>
<dbReference type="Gene3D" id="3.40.50.150">
    <property type="entry name" value="Vaccinia Virus protein VP39"/>
    <property type="match status" value="1"/>
</dbReference>
<dbReference type="SUPFAM" id="SSF53335">
    <property type="entry name" value="S-adenosyl-L-methionine-dependent methyltransferases"/>
    <property type="match status" value="1"/>
</dbReference>
<feature type="region of interest" description="Disordered" evidence="3">
    <location>
        <begin position="267"/>
        <end position="319"/>
    </location>
</feature>